<keyword evidence="3" id="KW-0732">Signal</keyword>
<dbReference type="EMBL" id="JH668309">
    <property type="protein sequence ID" value="KAG6444215.1"/>
    <property type="molecule type" value="Genomic_DNA"/>
</dbReference>
<accession>A0A922CEQ0</accession>
<evidence type="ECO:0000256" key="1">
    <source>
        <dbReference type="SAM" id="MobiDB-lite"/>
    </source>
</evidence>
<feature type="signal peptide" evidence="3">
    <location>
        <begin position="1"/>
        <end position="16"/>
    </location>
</feature>
<evidence type="ECO:0000256" key="2">
    <source>
        <dbReference type="SAM" id="Phobius"/>
    </source>
</evidence>
<evidence type="ECO:0000256" key="3">
    <source>
        <dbReference type="SAM" id="SignalP"/>
    </source>
</evidence>
<dbReference type="AlphaFoldDB" id="A0A922CEQ0"/>
<evidence type="ECO:0000313" key="4">
    <source>
        <dbReference type="EMBL" id="KAG6444215.1"/>
    </source>
</evidence>
<dbReference type="Proteomes" id="UP000791440">
    <property type="component" value="Unassembled WGS sequence"/>
</dbReference>
<sequence>MPYWIIFFCALIVVCAQPSDNNDRCAAIHCVGEEYECINGRCHCAEGYIPDQFQIKCIPCPGLGEKCSGRCCNRYGNGSLQCWQNICQSCYDTYGNLVCRDSLDQILLISTTQIIMGATLVLGIIVTFILLYKLCTVKSLRPLGNGPSAYNTDGRLSIGSLQLYVEERLRDAPPRYSRAPASGSAIYPAVAYLNSGFIHDSSIPPPPYTERKNDNVSQTQSTIHI</sequence>
<keyword evidence="2" id="KW-0472">Membrane</keyword>
<keyword evidence="2" id="KW-0812">Transmembrane</keyword>
<keyword evidence="5" id="KW-1185">Reference proteome</keyword>
<comment type="caution">
    <text evidence="4">The sequence shown here is derived from an EMBL/GenBank/DDBJ whole genome shotgun (WGS) entry which is preliminary data.</text>
</comment>
<protein>
    <submittedName>
        <fullName evidence="4">Uncharacterized protein</fullName>
    </submittedName>
</protein>
<dbReference type="InterPro" id="IPR009030">
    <property type="entry name" value="Growth_fac_rcpt_cys_sf"/>
</dbReference>
<evidence type="ECO:0000313" key="5">
    <source>
        <dbReference type="Proteomes" id="UP000791440"/>
    </source>
</evidence>
<keyword evidence="2" id="KW-1133">Transmembrane helix</keyword>
<reference evidence="4" key="2">
    <citation type="submission" date="2020-12" db="EMBL/GenBank/DDBJ databases">
        <authorList>
            <person name="Kanost M."/>
        </authorList>
    </citation>
    <scope>NUCLEOTIDE SEQUENCE</scope>
</reference>
<dbReference type="SUPFAM" id="SSF57184">
    <property type="entry name" value="Growth factor receptor domain"/>
    <property type="match status" value="1"/>
</dbReference>
<feature type="region of interest" description="Disordered" evidence="1">
    <location>
        <begin position="204"/>
        <end position="225"/>
    </location>
</feature>
<name>A0A922CEQ0_MANSE</name>
<feature type="chain" id="PRO_5037218753" evidence="3">
    <location>
        <begin position="17"/>
        <end position="225"/>
    </location>
</feature>
<reference evidence="4" key="1">
    <citation type="journal article" date="2016" name="Insect Biochem. Mol. Biol.">
        <title>Multifaceted biological insights from a draft genome sequence of the tobacco hornworm moth, Manduca sexta.</title>
        <authorList>
            <person name="Kanost M.R."/>
            <person name="Arrese E.L."/>
            <person name="Cao X."/>
            <person name="Chen Y.R."/>
            <person name="Chellapilla S."/>
            <person name="Goldsmith M.R."/>
            <person name="Grosse-Wilde E."/>
            <person name="Heckel D.G."/>
            <person name="Herndon N."/>
            <person name="Jiang H."/>
            <person name="Papanicolaou A."/>
            <person name="Qu J."/>
            <person name="Soulages J.L."/>
            <person name="Vogel H."/>
            <person name="Walters J."/>
            <person name="Waterhouse R.M."/>
            <person name="Ahn S.J."/>
            <person name="Almeida F.C."/>
            <person name="An C."/>
            <person name="Aqrawi P."/>
            <person name="Bretschneider A."/>
            <person name="Bryant W.B."/>
            <person name="Bucks S."/>
            <person name="Chao H."/>
            <person name="Chevignon G."/>
            <person name="Christen J.M."/>
            <person name="Clarke D.F."/>
            <person name="Dittmer N.T."/>
            <person name="Ferguson L.C.F."/>
            <person name="Garavelou S."/>
            <person name="Gordon K.H.J."/>
            <person name="Gunaratna R.T."/>
            <person name="Han Y."/>
            <person name="Hauser F."/>
            <person name="He Y."/>
            <person name="Heidel-Fischer H."/>
            <person name="Hirsh A."/>
            <person name="Hu Y."/>
            <person name="Jiang H."/>
            <person name="Kalra D."/>
            <person name="Klinner C."/>
            <person name="Konig C."/>
            <person name="Kovar C."/>
            <person name="Kroll A.R."/>
            <person name="Kuwar S.S."/>
            <person name="Lee S.L."/>
            <person name="Lehman R."/>
            <person name="Li K."/>
            <person name="Li Z."/>
            <person name="Liang H."/>
            <person name="Lovelace S."/>
            <person name="Lu Z."/>
            <person name="Mansfield J.H."/>
            <person name="McCulloch K.J."/>
            <person name="Mathew T."/>
            <person name="Morton B."/>
            <person name="Muzny D.M."/>
            <person name="Neunemann D."/>
            <person name="Ongeri F."/>
            <person name="Pauchet Y."/>
            <person name="Pu L.L."/>
            <person name="Pyrousis I."/>
            <person name="Rao X.J."/>
            <person name="Redding A."/>
            <person name="Roesel C."/>
            <person name="Sanchez-Gracia A."/>
            <person name="Schaack S."/>
            <person name="Shukla A."/>
            <person name="Tetreau G."/>
            <person name="Wang Y."/>
            <person name="Xiong G.H."/>
            <person name="Traut W."/>
            <person name="Walsh T.K."/>
            <person name="Worley K.C."/>
            <person name="Wu D."/>
            <person name="Wu W."/>
            <person name="Wu Y.Q."/>
            <person name="Zhang X."/>
            <person name="Zou Z."/>
            <person name="Zucker H."/>
            <person name="Briscoe A.D."/>
            <person name="Burmester T."/>
            <person name="Clem R.J."/>
            <person name="Feyereisen R."/>
            <person name="Grimmelikhuijzen C.J.P."/>
            <person name="Hamodrakas S.J."/>
            <person name="Hansson B.S."/>
            <person name="Huguet E."/>
            <person name="Jermiin L.S."/>
            <person name="Lan Q."/>
            <person name="Lehman H.K."/>
            <person name="Lorenzen M."/>
            <person name="Merzendorfer H."/>
            <person name="Michalopoulos I."/>
            <person name="Morton D.B."/>
            <person name="Muthukrishnan S."/>
            <person name="Oakeshott J.G."/>
            <person name="Palmer W."/>
            <person name="Park Y."/>
            <person name="Passarelli A.L."/>
            <person name="Rozas J."/>
            <person name="Schwartz L.M."/>
            <person name="Smith W."/>
            <person name="Southgate A."/>
            <person name="Vilcinskas A."/>
            <person name="Vogt R."/>
            <person name="Wang P."/>
            <person name="Werren J."/>
            <person name="Yu X.Q."/>
            <person name="Zhou J.J."/>
            <person name="Brown S.J."/>
            <person name="Scherer S.E."/>
            <person name="Richards S."/>
            <person name="Blissard G.W."/>
        </authorList>
    </citation>
    <scope>NUCLEOTIDE SEQUENCE</scope>
</reference>
<dbReference type="OrthoDB" id="7428788at2759"/>
<feature type="compositionally biased region" description="Polar residues" evidence="1">
    <location>
        <begin position="215"/>
        <end position="225"/>
    </location>
</feature>
<proteinExistence type="predicted"/>
<feature type="transmembrane region" description="Helical" evidence="2">
    <location>
        <begin position="106"/>
        <end position="132"/>
    </location>
</feature>
<gene>
    <name evidence="4" type="ORF">O3G_MSEX003271</name>
</gene>
<organism evidence="4 5">
    <name type="scientific">Manduca sexta</name>
    <name type="common">Tobacco hawkmoth</name>
    <name type="synonym">Tobacco hornworm</name>
    <dbReference type="NCBI Taxonomy" id="7130"/>
    <lineage>
        <taxon>Eukaryota</taxon>
        <taxon>Metazoa</taxon>
        <taxon>Ecdysozoa</taxon>
        <taxon>Arthropoda</taxon>
        <taxon>Hexapoda</taxon>
        <taxon>Insecta</taxon>
        <taxon>Pterygota</taxon>
        <taxon>Neoptera</taxon>
        <taxon>Endopterygota</taxon>
        <taxon>Lepidoptera</taxon>
        <taxon>Glossata</taxon>
        <taxon>Ditrysia</taxon>
        <taxon>Bombycoidea</taxon>
        <taxon>Sphingidae</taxon>
        <taxon>Sphinginae</taxon>
        <taxon>Sphingini</taxon>
        <taxon>Manduca</taxon>
    </lineage>
</organism>